<dbReference type="RefSeq" id="WP_183127537.1">
    <property type="nucleotide sequence ID" value="NZ_JACJHR010000135.1"/>
</dbReference>
<feature type="transmembrane region" description="Helical" evidence="1">
    <location>
        <begin position="21"/>
        <end position="40"/>
    </location>
</feature>
<comment type="caution">
    <text evidence="2">The sequence shown here is derived from an EMBL/GenBank/DDBJ whole genome shotgun (WGS) entry which is preliminary data.</text>
</comment>
<accession>A0A8E1W9E4</accession>
<evidence type="ECO:0000256" key="1">
    <source>
        <dbReference type="SAM" id="Phobius"/>
    </source>
</evidence>
<reference evidence="2 3" key="1">
    <citation type="submission" date="2020-08" db="EMBL/GenBank/DDBJ databases">
        <title>Amycolatopsis echigonensis JCM 21831.</title>
        <authorList>
            <person name="Tedsree N."/>
            <person name="Kuncharoen N."/>
            <person name="Likhitwitayawuid K."/>
            <person name="Tanasupawat S."/>
        </authorList>
    </citation>
    <scope>NUCLEOTIDE SEQUENCE [LARGE SCALE GENOMIC DNA]</scope>
    <source>
        <strain evidence="2 3">JCM 21831</strain>
    </source>
</reference>
<dbReference type="AlphaFoldDB" id="A0A8E1W9E4"/>
<evidence type="ECO:0000313" key="3">
    <source>
        <dbReference type="Proteomes" id="UP000550260"/>
    </source>
</evidence>
<keyword evidence="1" id="KW-0812">Transmembrane</keyword>
<feature type="transmembrane region" description="Helical" evidence="1">
    <location>
        <begin position="52"/>
        <end position="70"/>
    </location>
</feature>
<protein>
    <submittedName>
        <fullName evidence="2">Uncharacterized protein</fullName>
    </submittedName>
</protein>
<organism evidence="2 3">
    <name type="scientific">Amycolatopsis echigonensis</name>
    <dbReference type="NCBI Taxonomy" id="2576905"/>
    <lineage>
        <taxon>Bacteria</taxon>
        <taxon>Bacillati</taxon>
        <taxon>Actinomycetota</taxon>
        <taxon>Actinomycetes</taxon>
        <taxon>Pseudonocardiales</taxon>
        <taxon>Pseudonocardiaceae</taxon>
        <taxon>Amycolatopsis</taxon>
    </lineage>
</organism>
<sequence length="135" mass="14917">MTQQLYQVSTHRNGRSVRLGVMLALIGAVVATAANGLIGWASNAYDWHPPTFIFTNGLMVLSWVTVVAVIHHEAGGRRVEAFRDELRAELRADVHAEVTALKQSVRDLLRAQPARGSARVAQADRYLQLIDRSES</sequence>
<evidence type="ECO:0000313" key="2">
    <source>
        <dbReference type="EMBL" id="MBB2505993.1"/>
    </source>
</evidence>
<keyword evidence="1" id="KW-0472">Membrane</keyword>
<dbReference type="EMBL" id="JACJHR010000135">
    <property type="protein sequence ID" value="MBB2505993.1"/>
    <property type="molecule type" value="Genomic_DNA"/>
</dbReference>
<proteinExistence type="predicted"/>
<dbReference type="Proteomes" id="UP000550260">
    <property type="component" value="Unassembled WGS sequence"/>
</dbReference>
<gene>
    <name evidence="2" type="ORF">H5411_43645</name>
</gene>
<name>A0A8E1W9E4_9PSEU</name>
<keyword evidence="1" id="KW-1133">Transmembrane helix</keyword>